<dbReference type="PANTHER" id="PTHR30474">
    <property type="entry name" value="CELL CYCLE PROTEIN"/>
    <property type="match status" value="1"/>
</dbReference>
<comment type="function">
    <text evidence="11">Peptidoglycan polymerase that is essential for cell wall elongation.</text>
</comment>
<feature type="transmembrane region" description="Helical" evidence="11">
    <location>
        <begin position="153"/>
        <end position="170"/>
    </location>
</feature>
<comment type="pathway">
    <text evidence="11">Cell wall biogenesis; peptidoglycan biosynthesis.</text>
</comment>
<accession>A0A4R3N2L4</accession>
<dbReference type="RefSeq" id="WP_132976593.1">
    <property type="nucleotide sequence ID" value="NZ_SMAO01000003.1"/>
</dbReference>
<dbReference type="EC" id="2.4.99.28" evidence="11"/>
<comment type="subcellular location">
    <subcellularLocation>
        <location evidence="11">Cell inner membrane</location>
        <topology evidence="11">Multi-pass membrane protein</topology>
    </subcellularLocation>
    <subcellularLocation>
        <location evidence="1">Membrane</location>
        <topology evidence="1">Multi-pass membrane protein</topology>
    </subcellularLocation>
</comment>
<evidence type="ECO:0000256" key="11">
    <source>
        <dbReference type="HAMAP-Rule" id="MF_02079"/>
    </source>
</evidence>
<keyword evidence="3 11" id="KW-0328">Glycosyltransferase</keyword>
<evidence type="ECO:0000256" key="7">
    <source>
        <dbReference type="ARBA" id="ARBA00022984"/>
    </source>
</evidence>
<name>A0A4R3N2L4_9GAMM</name>
<dbReference type="Proteomes" id="UP000295717">
    <property type="component" value="Unassembled WGS sequence"/>
</dbReference>
<keyword evidence="11" id="KW-0997">Cell inner membrane</keyword>
<keyword evidence="8 11" id="KW-1133">Transmembrane helix</keyword>
<dbReference type="InterPro" id="IPR018365">
    <property type="entry name" value="Cell_cycle_FtsW-rel_CS"/>
</dbReference>
<feature type="transmembrane region" description="Helical" evidence="11">
    <location>
        <begin position="200"/>
        <end position="218"/>
    </location>
</feature>
<evidence type="ECO:0000256" key="8">
    <source>
        <dbReference type="ARBA" id="ARBA00022989"/>
    </source>
</evidence>
<organism evidence="12 13">
    <name type="scientific">Thiobaca trueperi</name>
    <dbReference type="NCBI Taxonomy" id="127458"/>
    <lineage>
        <taxon>Bacteria</taxon>
        <taxon>Pseudomonadati</taxon>
        <taxon>Pseudomonadota</taxon>
        <taxon>Gammaproteobacteria</taxon>
        <taxon>Chromatiales</taxon>
        <taxon>Chromatiaceae</taxon>
        <taxon>Thiobaca</taxon>
    </lineage>
</organism>
<evidence type="ECO:0000256" key="3">
    <source>
        <dbReference type="ARBA" id="ARBA00022676"/>
    </source>
</evidence>
<feature type="transmembrane region" description="Helical" evidence="11">
    <location>
        <begin position="176"/>
        <end position="193"/>
    </location>
</feature>
<keyword evidence="5 11" id="KW-0812">Transmembrane</keyword>
<keyword evidence="6 11" id="KW-0133">Cell shape</keyword>
<comment type="similarity">
    <text evidence="11">Belongs to the SEDS family. MrdB/RodA subfamily.</text>
</comment>
<dbReference type="Pfam" id="PF01098">
    <property type="entry name" value="FTSW_RODA_SPOVE"/>
    <property type="match status" value="1"/>
</dbReference>
<dbReference type="GO" id="GO:0009252">
    <property type="term" value="P:peptidoglycan biosynthetic process"/>
    <property type="evidence" value="ECO:0007669"/>
    <property type="project" value="UniProtKB-UniRule"/>
</dbReference>
<dbReference type="UniPathway" id="UPA00219"/>
<feature type="transmembrane region" description="Helical" evidence="11">
    <location>
        <begin position="90"/>
        <end position="109"/>
    </location>
</feature>
<dbReference type="GO" id="GO:0008360">
    <property type="term" value="P:regulation of cell shape"/>
    <property type="evidence" value="ECO:0007669"/>
    <property type="project" value="UniProtKB-KW"/>
</dbReference>
<sequence length="380" mass="41296">MATKPISTGAIPSGFDLDLEAAPPSILRRLHLDPPLLLGLLALCGFGLLVLYSAGDRNPLIVERQLLRLSLAFGFMCGVAQLSPVTLRNWSMPLYFLGVLMLIAVMLFGDIGKGAQRWLDFGFLRFQPSEILKLGVPMAVAWLLSMRPLPPRLSWTFLAVILILIPVLMIAEQPDLGTSLLVTSAGILVLFMAGLRWRIILALAVLIAAIAPLVWFFAMHDYQRARVLTFLNPESDPLGTGYHIIQSQIAIGSGGISGKGWLNGTQSHLEFLPERHTDFIFAVIGEEFGLTGILALLVLYLFIILRGLVIAARAADNYGRILAGGLTLVFFVYLFVNVGMVTGLLPVVGVPLPLISYGGTSMVTLMAGFGMLMSIETHKK</sequence>
<keyword evidence="7 11" id="KW-0573">Peptidoglycan synthesis</keyword>
<protein>
    <recommendedName>
        <fullName evidence="11">Peptidoglycan glycosyltransferase MrdB</fullName>
        <shortName evidence="11">PGT</shortName>
        <ecNumber evidence="11">2.4.99.28</ecNumber>
    </recommendedName>
    <alternativeName>
        <fullName evidence="11">Cell elongation protein RodA</fullName>
    </alternativeName>
    <alternativeName>
        <fullName evidence="11">Cell wall polymerase</fullName>
    </alternativeName>
    <alternativeName>
        <fullName evidence="11">Peptidoglycan polymerase</fullName>
        <shortName evidence="11">PG polymerase</shortName>
    </alternativeName>
</protein>
<evidence type="ECO:0000256" key="1">
    <source>
        <dbReference type="ARBA" id="ARBA00004141"/>
    </source>
</evidence>
<evidence type="ECO:0000256" key="5">
    <source>
        <dbReference type="ARBA" id="ARBA00022692"/>
    </source>
</evidence>
<evidence type="ECO:0000256" key="4">
    <source>
        <dbReference type="ARBA" id="ARBA00022679"/>
    </source>
</evidence>
<keyword evidence="4 11" id="KW-0808">Transferase</keyword>
<feature type="transmembrane region" description="Helical" evidence="11">
    <location>
        <begin position="288"/>
        <end position="309"/>
    </location>
</feature>
<dbReference type="InterPro" id="IPR011923">
    <property type="entry name" value="RodA/MrdB"/>
</dbReference>
<dbReference type="HAMAP" id="MF_02079">
    <property type="entry name" value="PGT_RodA"/>
    <property type="match status" value="1"/>
</dbReference>
<feature type="transmembrane region" description="Helical" evidence="11">
    <location>
        <begin position="354"/>
        <end position="375"/>
    </location>
</feature>
<feature type="transmembrane region" description="Helical" evidence="11">
    <location>
        <begin position="66"/>
        <end position="84"/>
    </location>
</feature>
<evidence type="ECO:0000313" key="12">
    <source>
        <dbReference type="EMBL" id="TCT22196.1"/>
    </source>
</evidence>
<keyword evidence="13" id="KW-1185">Reference proteome</keyword>
<dbReference type="AlphaFoldDB" id="A0A4R3N2L4"/>
<dbReference type="EMBL" id="SMAO01000003">
    <property type="protein sequence ID" value="TCT22196.1"/>
    <property type="molecule type" value="Genomic_DNA"/>
</dbReference>
<dbReference type="NCBIfam" id="TIGR02210">
    <property type="entry name" value="rodA_shape"/>
    <property type="match status" value="1"/>
</dbReference>
<comment type="catalytic activity">
    <reaction evidence="11">
        <text>[GlcNAc-(1-&gt;4)-Mur2Ac(oyl-L-Ala-gamma-D-Glu-L-Lys-D-Ala-D-Ala)](n)-di-trans,octa-cis-undecaprenyl diphosphate + beta-D-GlcNAc-(1-&gt;4)-Mur2Ac(oyl-L-Ala-gamma-D-Glu-L-Lys-D-Ala-D-Ala)-di-trans,octa-cis-undecaprenyl diphosphate = [GlcNAc-(1-&gt;4)-Mur2Ac(oyl-L-Ala-gamma-D-Glu-L-Lys-D-Ala-D-Ala)](n+1)-di-trans,octa-cis-undecaprenyl diphosphate + di-trans,octa-cis-undecaprenyl diphosphate + H(+)</text>
        <dbReference type="Rhea" id="RHEA:23708"/>
        <dbReference type="Rhea" id="RHEA-COMP:9602"/>
        <dbReference type="Rhea" id="RHEA-COMP:9603"/>
        <dbReference type="ChEBI" id="CHEBI:15378"/>
        <dbReference type="ChEBI" id="CHEBI:58405"/>
        <dbReference type="ChEBI" id="CHEBI:60033"/>
        <dbReference type="ChEBI" id="CHEBI:78435"/>
        <dbReference type="EC" id="2.4.99.28"/>
    </reaction>
</comment>
<evidence type="ECO:0000256" key="10">
    <source>
        <dbReference type="ARBA" id="ARBA00023316"/>
    </source>
</evidence>
<keyword evidence="10 11" id="KW-0961">Cell wall biogenesis/degradation</keyword>
<evidence type="ECO:0000256" key="2">
    <source>
        <dbReference type="ARBA" id="ARBA00022475"/>
    </source>
</evidence>
<feature type="transmembrane region" description="Helical" evidence="11">
    <location>
        <begin position="321"/>
        <end position="348"/>
    </location>
</feature>
<comment type="caution">
    <text evidence="12">The sequence shown here is derived from an EMBL/GenBank/DDBJ whole genome shotgun (WGS) entry which is preliminary data.</text>
</comment>
<dbReference type="PANTHER" id="PTHR30474:SF1">
    <property type="entry name" value="PEPTIDOGLYCAN GLYCOSYLTRANSFERASE MRDB"/>
    <property type="match status" value="1"/>
</dbReference>
<feature type="transmembrane region" description="Helical" evidence="11">
    <location>
        <begin position="36"/>
        <end position="54"/>
    </location>
</feature>
<proteinExistence type="inferred from homology"/>
<keyword evidence="9 11" id="KW-0472">Membrane</keyword>
<dbReference type="GO" id="GO:0005886">
    <property type="term" value="C:plasma membrane"/>
    <property type="evidence" value="ECO:0007669"/>
    <property type="project" value="UniProtKB-SubCell"/>
</dbReference>
<gene>
    <name evidence="11" type="primary">mrdB</name>
    <name evidence="11" type="synonym">rodA</name>
    <name evidence="12" type="ORF">EDC35_103295</name>
</gene>
<evidence type="ECO:0000256" key="6">
    <source>
        <dbReference type="ARBA" id="ARBA00022960"/>
    </source>
</evidence>
<dbReference type="GO" id="GO:0032153">
    <property type="term" value="C:cell division site"/>
    <property type="evidence" value="ECO:0007669"/>
    <property type="project" value="TreeGrafter"/>
</dbReference>
<dbReference type="GO" id="GO:0051301">
    <property type="term" value="P:cell division"/>
    <property type="evidence" value="ECO:0007669"/>
    <property type="project" value="InterPro"/>
</dbReference>
<dbReference type="OrthoDB" id="9768187at2"/>
<dbReference type="GO" id="GO:0015648">
    <property type="term" value="F:lipid-linked peptidoglycan transporter activity"/>
    <property type="evidence" value="ECO:0007669"/>
    <property type="project" value="TreeGrafter"/>
</dbReference>
<keyword evidence="2 11" id="KW-1003">Cell membrane</keyword>
<evidence type="ECO:0000256" key="9">
    <source>
        <dbReference type="ARBA" id="ARBA00023136"/>
    </source>
</evidence>
<dbReference type="PROSITE" id="PS00428">
    <property type="entry name" value="FTSW_RODA_SPOVE"/>
    <property type="match status" value="1"/>
</dbReference>
<reference evidence="12 13" key="1">
    <citation type="submission" date="2019-03" db="EMBL/GenBank/DDBJ databases">
        <title>Genomic Encyclopedia of Type Strains, Phase IV (KMG-IV): sequencing the most valuable type-strain genomes for metagenomic binning, comparative biology and taxonomic classification.</title>
        <authorList>
            <person name="Goeker M."/>
        </authorList>
    </citation>
    <scope>NUCLEOTIDE SEQUENCE [LARGE SCALE GENOMIC DNA]</scope>
    <source>
        <strain evidence="12 13">DSM 13587</strain>
    </source>
</reference>
<dbReference type="InterPro" id="IPR001182">
    <property type="entry name" value="FtsW/RodA"/>
</dbReference>
<dbReference type="GO" id="GO:0008955">
    <property type="term" value="F:peptidoglycan glycosyltransferase activity"/>
    <property type="evidence" value="ECO:0007669"/>
    <property type="project" value="UniProtKB-UniRule"/>
</dbReference>
<dbReference type="GO" id="GO:0071555">
    <property type="term" value="P:cell wall organization"/>
    <property type="evidence" value="ECO:0007669"/>
    <property type="project" value="UniProtKB-KW"/>
</dbReference>
<evidence type="ECO:0000313" key="13">
    <source>
        <dbReference type="Proteomes" id="UP000295717"/>
    </source>
</evidence>